<keyword evidence="2" id="KW-1185">Reference proteome</keyword>
<dbReference type="AlphaFoldDB" id="A0A286RL31"/>
<sequence>MVPGVLGDVGVARVKLPIGVGVDEPVRAVSLGIVEIAVGAVGEEPIVGAGGVSATIGGNAVAVGLPIIPFQITNKLGTVEARGC</sequence>
<proteinExistence type="predicted"/>
<dbReference type="EMBL" id="CP018477">
    <property type="protein sequence ID" value="ASV76674.1"/>
    <property type="molecule type" value="Genomic_DNA"/>
</dbReference>
<accession>A0A286RL31</accession>
<dbReference type="KEGG" id="ttf:THTE_4073"/>
<organism evidence="1 2">
    <name type="scientific">Thermogutta terrifontis</name>
    <dbReference type="NCBI Taxonomy" id="1331910"/>
    <lineage>
        <taxon>Bacteria</taxon>
        <taxon>Pseudomonadati</taxon>
        <taxon>Planctomycetota</taxon>
        <taxon>Planctomycetia</taxon>
        <taxon>Pirellulales</taxon>
        <taxon>Thermoguttaceae</taxon>
        <taxon>Thermogutta</taxon>
    </lineage>
</organism>
<gene>
    <name evidence="1" type="ORF">THTE_4073</name>
</gene>
<evidence type="ECO:0000313" key="1">
    <source>
        <dbReference type="EMBL" id="ASV76674.1"/>
    </source>
</evidence>
<protein>
    <submittedName>
        <fullName evidence="1">Uncharacterized protein</fullName>
    </submittedName>
</protein>
<evidence type="ECO:0000313" key="2">
    <source>
        <dbReference type="Proteomes" id="UP000215086"/>
    </source>
</evidence>
<name>A0A286RL31_9BACT</name>
<dbReference type="Proteomes" id="UP000215086">
    <property type="component" value="Chromosome"/>
</dbReference>
<reference evidence="1 2" key="1">
    <citation type="journal article" name="Front. Microbiol.">
        <title>Sugar Metabolism of the First Thermophilic Planctomycete Thermogutta terrifontis: Comparative Genomic and Transcriptomic Approaches.</title>
        <authorList>
            <person name="Elcheninov A.G."/>
            <person name="Menzel P."/>
            <person name="Gudbergsdottir S.R."/>
            <person name="Slesarev A.I."/>
            <person name="Kadnikov V.V."/>
            <person name="Krogh A."/>
            <person name="Bonch-Osmolovskaya E.A."/>
            <person name="Peng X."/>
            <person name="Kublanov I.V."/>
        </authorList>
    </citation>
    <scope>NUCLEOTIDE SEQUENCE [LARGE SCALE GENOMIC DNA]</scope>
    <source>
        <strain evidence="1 2">R1</strain>
    </source>
</reference>